<proteinExistence type="predicted"/>
<keyword evidence="2" id="KW-1185">Reference proteome</keyword>
<dbReference type="STRING" id="873449.STRCR_1135"/>
<sequence>MQGDQASLNNISELTAVLDISNVTENTTKPSICRQWCNS</sequence>
<organism evidence="1 2">
    <name type="scientific">Streptococcus criceti HS-6</name>
    <dbReference type="NCBI Taxonomy" id="873449"/>
    <lineage>
        <taxon>Bacteria</taxon>
        <taxon>Bacillati</taxon>
        <taxon>Bacillota</taxon>
        <taxon>Bacilli</taxon>
        <taxon>Lactobacillales</taxon>
        <taxon>Streptococcaceae</taxon>
        <taxon>Streptococcus</taxon>
    </lineage>
</organism>
<dbReference type="EMBL" id="AEUV02000002">
    <property type="protein sequence ID" value="EHI74487.1"/>
    <property type="molecule type" value="Genomic_DNA"/>
</dbReference>
<dbReference type="AlphaFoldDB" id="G5JTN8"/>
<evidence type="ECO:0000313" key="2">
    <source>
        <dbReference type="Proteomes" id="UP000004322"/>
    </source>
</evidence>
<reference evidence="1" key="1">
    <citation type="submission" date="2011-07" db="EMBL/GenBank/DDBJ databases">
        <authorList>
            <person name="Stanhope M.J."/>
            <person name="Durkin A.S."/>
            <person name="Hostetler J."/>
            <person name="Kim M."/>
            <person name="Radune D."/>
            <person name="Singh I."/>
            <person name="Town C.D."/>
        </authorList>
    </citation>
    <scope>NUCLEOTIDE SEQUENCE [LARGE SCALE GENOMIC DNA]</scope>
    <source>
        <strain evidence="1">HS-6</strain>
    </source>
</reference>
<dbReference type="Proteomes" id="UP000004322">
    <property type="component" value="Unassembled WGS sequence"/>
</dbReference>
<protein>
    <submittedName>
        <fullName evidence="1">Uncharacterized protein</fullName>
    </submittedName>
</protein>
<comment type="caution">
    <text evidence="1">The sequence shown here is derived from an EMBL/GenBank/DDBJ whole genome shotgun (WGS) entry which is preliminary data.</text>
</comment>
<gene>
    <name evidence="1" type="ORF">STRCR_1135</name>
</gene>
<accession>G5JTN8</accession>
<name>G5JTN8_STRCG</name>
<evidence type="ECO:0000313" key="1">
    <source>
        <dbReference type="EMBL" id="EHI74487.1"/>
    </source>
</evidence>